<proteinExistence type="predicted"/>
<dbReference type="RefSeq" id="WP_381480350.1">
    <property type="nucleotide sequence ID" value="NZ_JBHTLT010000039.1"/>
</dbReference>
<evidence type="ECO:0000256" key="2">
    <source>
        <dbReference type="ARBA" id="ARBA00022741"/>
    </source>
</evidence>
<keyword evidence="1" id="KW-0813">Transport</keyword>
<sequence length="61" mass="7120">MIRQLNEDTGMAILFISHDLRVVNYLCDRVYVMKSGQIVDESKKQEGKFSFTDQYAKKLFA</sequence>
<dbReference type="InterPro" id="IPR027417">
    <property type="entry name" value="P-loop_NTPase"/>
</dbReference>
<gene>
    <name evidence="4" type="ORF">ACFQ38_08250</name>
</gene>
<reference evidence="5" key="1">
    <citation type="journal article" date="2019" name="Int. J. Syst. Evol. Microbiol.">
        <title>The Global Catalogue of Microorganisms (GCM) 10K type strain sequencing project: providing services to taxonomists for standard genome sequencing and annotation.</title>
        <authorList>
            <consortium name="The Broad Institute Genomics Platform"/>
            <consortium name="The Broad Institute Genome Sequencing Center for Infectious Disease"/>
            <person name="Wu L."/>
            <person name="Ma J."/>
        </authorList>
    </citation>
    <scope>NUCLEOTIDE SEQUENCE [LARGE SCALE GENOMIC DNA]</scope>
    <source>
        <strain evidence="5">CCUG 53915</strain>
    </source>
</reference>
<comment type="caution">
    <text evidence="4">The sequence shown here is derived from an EMBL/GenBank/DDBJ whole genome shotgun (WGS) entry which is preliminary data.</text>
</comment>
<dbReference type="PANTHER" id="PTHR43776:SF8">
    <property type="entry name" value="ABC TRANSPORTER, ATP-BINDING PROTEIN"/>
    <property type="match status" value="1"/>
</dbReference>
<keyword evidence="3" id="KW-0067">ATP-binding</keyword>
<dbReference type="EMBL" id="JBHTLT010000039">
    <property type="protein sequence ID" value="MFD1205092.1"/>
    <property type="molecule type" value="Genomic_DNA"/>
</dbReference>
<protein>
    <submittedName>
        <fullName evidence="4">Uncharacterized protein</fullName>
    </submittedName>
</protein>
<evidence type="ECO:0000313" key="5">
    <source>
        <dbReference type="Proteomes" id="UP001597231"/>
    </source>
</evidence>
<name>A0ABW3U0I6_9BACL</name>
<evidence type="ECO:0000256" key="3">
    <source>
        <dbReference type="ARBA" id="ARBA00022840"/>
    </source>
</evidence>
<keyword evidence="2" id="KW-0547">Nucleotide-binding</keyword>
<accession>A0ABW3U0I6</accession>
<dbReference type="SUPFAM" id="SSF52540">
    <property type="entry name" value="P-loop containing nucleoside triphosphate hydrolases"/>
    <property type="match status" value="1"/>
</dbReference>
<keyword evidence="5" id="KW-1185">Reference proteome</keyword>
<dbReference type="Proteomes" id="UP001597231">
    <property type="component" value="Unassembled WGS sequence"/>
</dbReference>
<evidence type="ECO:0000313" key="4">
    <source>
        <dbReference type="EMBL" id="MFD1205092.1"/>
    </source>
</evidence>
<organism evidence="4 5">
    <name type="scientific">Sporosarcina contaminans</name>
    <dbReference type="NCBI Taxonomy" id="633403"/>
    <lineage>
        <taxon>Bacteria</taxon>
        <taxon>Bacillati</taxon>
        <taxon>Bacillota</taxon>
        <taxon>Bacilli</taxon>
        <taxon>Bacillales</taxon>
        <taxon>Caryophanaceae</taxon>
        <taxon>Sporosarcina</taxon>
    </lineage>
</organism>
<dbReference type="InterPro" id="IPR050319">
    <property type="entry name" value="ABC_transp_ATP-bind"/>
</dbReference>
<evidence type="ECO:0000256" key="1">
    <source>
        <dbReference type="ARBA" id="ARBA00022448"/>
    </source>
</evidence>
<dbReference type="Gene3D" id="3.40.50.300">
    <property type="entry name" value="P-loop containing nucleotide triphosphate hydrolases"/>
    <property type="match status" value="1"/>
</dbReference>
<dbReference type="PANTHER" id="PTHR43776">
    <property type="entry name" value="TRANSPORT ATP-BINDING PROTEIN"/>
    <property type="match status" value="1"/>
</dbReference>